<evidence type="ECO:0000256" key="2">
    <source>
        <dbReference type="SAM" id="Phobius"/>
    </source>
</evidence>
<feature type="compositionally biased region" description="Low complexity" evidence="1">
    <location>
        <begin position="151"/>
        <end position="161"/>
    </location>
</feature>
<feature type="region of interest" description="Disordered" evidence="1">
    <location>
        <begin position="151"/>
        <end position="185"/>
    </location>
</feature>
<feature type="non-terminal residue" evidence="3">
    <location>
        <position position="1"/>
    </location>
</feature>
<feature type="transmembrane region" description="Helical" evidence="2">
    <location>
        <begin position="58"/>
        <end position="81"/>
    </location>
</feature>
<reference evidence="3" key="1">
    <citation type="journal article" date="2023" name="PhytoFront">
        <title>Draft Genome Resources of Seven Strains of Tilletia horrida, Causal Agent of Kernel Smut of Rice.</title>
        <authorList>
            <person name="Khanal S."/>
            <person name="Antony Babu S."/>
            <person name="Zhou X.G."/>
        </authorList>
    </citation>
    <scope>NUCLEOTIDE SEQUENCE</scope>
    <source>
        <strain evidence="3">TX3</strain>
    </source>
</reference>
<gene>
    <name evidence="3" type="ORF">OC842_006213</name>
</gene>
<keyword evidence="4" id="KW-1185">Reference proteome</keyword>
<keyword evidence="2" id="KW-0472">Membrane</keyword>
<feature type="compositionally biased region" description="Polar residues" evidence="1">
    <location>
        <begin position="172"/>
        <end position="182"/>
    </location>
</feature>
<dbReference type="AlphaFoldDB" id="A0AAN6G6H6"/>
<keyword evidence="2" id="KW-1133">Transmembrane helix</keyword>
<feature type="transmembrane region" description="Helical" evidence="2">
    <location>
        <begin position="21"/>
        <end position="46"/>
    </location>
</feature>
<dbReference type="Proteomes" id="UP001176521">
    <property type="component" value="Unassembled WGS sequence"/>
</dbReference>
<protein>
    <submittedName>
        <fullName evidence="3">Uncharacterized protein</fullName>
    </submittedName>
</protein>
<keyword evidence="2" id="KW-0812">Transmembrane</keyword>
<evidence type="ECO:0000313" key="3">
    <source>
        <dbReference type="EMBL" id="KAK0523259.1"/>
    </source>
</evidence>
<evidence type="ECO:0000313" key="4">
    <source>
        <dbReference type="Proteomes" id="UP001176521"/>
    </source>
</evidence>
<organism evidence="3 4">
    <name type="scientific">Tilletia horrida</name>
    <dbReference type="NCBI Taxonomy" id="155126"/>
    <lineage>
        <taxon>Eukaryota</taxon>
        <taxon>Fungi</taxon>
        <taxon>Dikarya</taxon>
        <taxon>Basidiomycota</taxon>
        <taxon>Ustilaginomycotina</taxon>
        <taxon>Exobasidiomycetes</taxon>
        <taxon>Tilletiales</taxon>
        <taxon>Tilletiaceae</taxon>
        <taxon>Tilletia</taxon>
    </lineage>
</organism>
<name>A0AAN6G6H6_9BASI</name>
<accession>A0AAN6G6H6</accession>
<sequence>TFIALLLYRLRSPERLVYWSLRISSVQTIIFKSVAAAGAIAVWIKWQRNDAPTTSKAYSILLWISIAGLYVTQWYGAVVTWKISLTLRKRYEKAAAAAGAGARPSRSAAELGSVQTLDKFASESKPSFRRASTGRSSVRLPSGLIPTRTSSVYCSSPSMPSTPLPIDEITTRRTGGSASSDRSTPEPACLYYATQQPNAPLQPGTECSSAASSVYEMPRSELTHGGRYSVSALQHGGHEDDDDDDAQIPRTETTLSVPAPAARRFPSQRRKPSQSSIVPA</sequence>
<evidence type="ECO:0000256" key="1">
    <source>
        <dbReference type="SAM" id="MobiDB-lite"/>
    </source>
</evidence>
<comment type="caution">
    <text evidence="3">The sequence shown here is derived from an EMBL/GenBank/DDBJ whole genome shotgun (WGS) entry which is preliminary data.</text>
</comment>
<proteinExistence type="predicted"/>
<feature type="region of interest" description="Disordered" evidence="1">
    <location>
        <begin position="222"/>
        <end position="280"/>
    </location>
</feature>
<dbReference type="EMBL" id="JAPDMQ010000527">
    <property type="protein sequence ID" value="KAK0523259.1"/>
    <property type="molecule type" value="Genomic_DNA"/>
</dbReference>